<dbReference type="Proteomes" id="UP000727907">
    <property type="component" value="Unassembled WGS sequence"/>
</dbReference>
<accession>A0ABS6IGC4</accession>
<proteinExistence type="predicted"/>
<keyword evidence="2" id="KW-0223">Dioxygenase</keyword>
<reference evidence="2 3" key="1">
    <citation type="submission" date="2021-06" db="EMBL/GenBank/DDBJ databases">
        <authorList>
            <person name="Lee D.H."/>
        </authorList>
    </citation>
    <scope>NUCLEOTIDE SEQUENCE [LARGE SCALE GENOMIC DNA]</scope>
    <source>
        <strain evidence="2 3">MMS21-HV4-11</strain>
    </source>
</reference>
<gene>
    <name evidence="2" type="ORF">KQ910_03415</name>
</gene>
<dbReference type="Pfam" id="PF02668">
    <property type="entry name" value="TauD"/>
    <property type="match status" value="1"/>
</dbReference>
<evidence type="ECO:0000313" key="2">
    <source>
        <dbReference type="EMBL" id="MBU8872792.1"/>
    </source>
</evidence>
<keyword evidence="3" id="KW-1185">Reference proteome</keyword>
<name>A0ABS6IGC4_9HYPH</name>
<sequence>MTKTAPISWTVADVAADKGWIYALSPTEGAGLIATVRKAGSADRPILSWRREDFDLGSAVPTLAAAFHEVRDGRGMALVKNLPRASVTPDEFRLMTWAIGLHFGVARPQNKASDYITEVKNAGMNYRSPTGRGYNSNAELDFHVDGSDVVLLSCYNQAPVGGMSMCASAATAYDIVKQERPDYAAALTTDYPFSRNGEQSEGEAPWYPAPIVTEENGRVFCKWNRNRIVNALRLDGATPLTALQQEAMEYFDTVLRRPENMFCMNLEPGDLQILCNQTMLHSRTGFEDHEDEAKKRTLYRLWLARPDSRRLPQSWEVFYGTVEPGAVRGVMKGQNYDEVRRGFDERQAAAMGMKAA</sequence>
<dbReference type="GO" id="GO:0051213">
    <property type="term" value="F:dioxygenase activity"/>
    <property type="evidence" value="ECO:0007669"/>
    <property type="project" value="UniProtKB-KW"/>
</dbReference>
<evidence type="ECO:0000313" key="3">
    <source>
        <dbReference type="Proteomes" id="UP000727907"/>
    </source>
</evidence>
<organism evidence="2 3">
    <name type="scientific">Reyranella humidisoli</name>
    <dbReference type="NCBI Taxonomy" id="2849149"/>
    <lineage>
        <taxon>Bacteria</taxon>
        <taxon>Pseudomonadati</taxon>
        <taxon>Pseudomonadota</taxon>
        <taxon>Alphaproteobacteria</taxon>
        <taxon>Hyphomicrobiales</taxon>
        <taxon>Reyranellaceae</taxon>
        <taxon>Reyranella</taxon>
    </lineage>
</organism>
<evidence type="ECO:0000259" key="1">
    <source>
        <dbReference type="Pfam" id="PF02668"/>
    </source>
</evidence>
<dbReference type="EMBL" id="JAHOPB010000001">
    <property type="protein sequence ID" value="MBU8872792.1"/>
    <property type="molecule type" value="Genomic_DNA"/>
</dbReference>
<protein>
    <submittedName>
        <fullName evidence="2">TauD/TfdA family dioxygenase</fullName>
    </submittedName>
</protein>
<dbReference type="PANTHER" id="PTHR10696">
    <property type="entry name" value="GAMMA-BUTYROBETAINE HYDROXYLASE-RELATED"/>
    <property type="match status" value="1"/>
</dbReference>
<keyword evidence="2" id="KW-0560">Oxidoreductase</keyword>
<dbReference type="RefSeq" id="WP_216957079.1">
    <property type="nucleotide sequence ID" value="NZ_JAHOPB010000001.1"/>
</dbReference>
<dbReference type="PANTHER" id="PTHR10696:SF56">
    <property type="entry name" value="TAUD_TFDA-LIKE DOMAIN-CONTAINING PROTEIN"/>
    <property type="match status" value="1"/>
</dbReference>
<comment type="caution">
    <text evidence="2">The sequence shown here is derived from an EMBL/GenBank/DDBJ whole genome shotgun (WGS) entry which is preliminary data.</text>
</comment>
<feature type="domain" description="TauD/TfdA-like" evidence="1">
    <location>
        <begin position="44"/>
        <end position="302"/>
    </location>
</feature>
<dbReference type="InterPro" id="IPR003819">
    <property type="entry name" value="TauD/TfdA-like"/>
</dbReference>
<dbReference type="InterPro" id="IPR050411">
    <property type="entry name" value="AlphaKG_dependent_hydroxylases"/>
</dbReference>